<evidence type="ECO:0000259" key="15">
    <source>
        <dbReference type="PROSITE" id="PS50112"/>
    </source>
</evidence>
<dbReference type="EC" id="2.7.13.3" evidence="3"/>
<dbReference type="SMART" id="SM00086">
    <property type="entry name" value="PAC"/>
    <property type="match status" value="1"/>
</dbReference>
<dbReference type="InterPro" id="IPR029016">
    <property type="entry name" value="GAF-like_dom_sf"/>
</dbReference>
<dbReference type="RefSeq" id="WP_154368236.1">
    <property type="nucleotide sequence ID" value="NZ_WKJM01000009.1"/>
</dbReference>
<gene>
    <name evidence="17" type="ORF">GJ697_13045</name>
</gene>
<name>A0A6L5QG70_9BURK</name>
<dbReference type="InterPro" id="IPR000014">
    <property type="entry name" value="PAS"/>
</dbReference>
<feature type="modified residue" description="4-aspartylphosphate" evidence="12">
    <location>
        <position position="656"/>
    </location>
</feature>
<dbReference type="PROSITE" id="PS50112">
    <property type="entry name" value="PAS"/>
    <property type="match status" value="1"/>
</dbReference>
<dbReference type="Gene3D" id="3.40.50.2300">
    <property type="match status" value="1"/>
</dbReference>
<dbReference type="GO" id="GO:0005886">
    <property type="term" value="C:plasma membrane"/>
    <property type="evidence" value="ECO:0007669"/>
    <property type="project" value="UniProtKB-SubCell"/>
</dbReference>
<dbReference type="Pfam" id="PF08447">
    <property type="entry name" value="PAS_3"/>
    <property type="match status" value="1"/>
</dbReference>
<dbReference type="Pfam" id="PF13185">
    <property type="entry name" value="GAF_2"/>
    <property type="match status" value="1"/>
</dbReference>
<dbReference type="InterPro" id="IPR036097">
    <property type="entry name" value="HisK_dim/P_sf"/>
</dbReference>
<dbReference type="FunFam" id="3.30.450.20:FF:000099">
    <property type="entry name" value="Sensory box sensor histidine kinase"/>
    <property type="match status" value="1"/>
</dbReference>
<evidence type="ECO:0000256" key="10">
    <source>
        <dbReference type="ARBA" id="ARBA00023012"/>
    </source>
</evidence>
<keyword evidence="9" id="KW-0067">ATP-binding</keyword>
<accession>A0A6L5QG70</accession>
<dbReference type="InterPro" id="IPR036890">
    <property type="entry name" value="HATPase_C_sf"/>
</dbReference>
<dbReference type="SMART" id="SM00091">
    <property type="entry name" value="PAS"/>
    <property type="match status" value="1"/>
</dbReference>
<dbReference type="PANTHER" id="PTHR43547">
    <property type="entry name" value="TWO-COMPONENT HISTIDINE KINASE"/>
    <property type="match status" value="1"/>
</dbReference>
<dbReference type="NCBIfam" id="TIGR00229">
    <property type="entry name" value="sensory_box"/>
    <property type="match status" value="1"/>
</dbReference>
<dbReference type="Pfam" id="PF00072">
    <property type="entry name" value="Response_reg"/>
    <property type="match status" value="1"/>
</dbReference>
<evidence type="ECO:0000256" key="5">
    <source>
        <dbReference type="ARBA" id="ARBA00022553"/>
    </source>
</evidence>
<dbReference type="CDD" id="cd17580">
    <property type="entry name" value="REC_2_DhkD-like"/>
    <property type="match status" value="1"/>
</dbReference>
<dbReference type="InterPro" id="IPR003018">
    <property type="entry name" value="GAF"/>
</dbReference>
<dbReference type="SUPFAM" id="SSF52172">
    <property type="entry name" value="CheY-like"/>
    <property type="match status" value="1"/>
</dbReference>
<comment type="subcellular location">
    <subcellularLocation>
        <location evidence="2">Cell membrane</location>
    </subcellularLocation>
</comment>
<keyword evidence="10" id="KW-0902">Two-component regulatory system</keyword>
<dbReference type="PROSITE" id="PS50110">
    <property type="entry name" value="RESPONSE_REGULATORY"/>
    <property type="match status" value="1"/>
</dbReference>
<dbReference type="Gene3D" id="1.10.287.130">
    <property type="match status" value="1"/>
</dbReference>
<dbReference type="PANTHER" id="PTHR43547:SF2">
    <property type="entry name" value="HYBRID SIGNAL TRANSDUCTION HISTIDINE KINASE C"/>
    <property type="match status" value="1"/>
</dbReference>
<dbReference type="SUPFAM" id="SSF55874">
    <property type="entry name" value="ATPase domain of HSP90 chaperone/DNA topoisomerase II/histidine kinase"/>
    <property type="match status" value="1"/>
</dbReference>
<evidence type="ECO:0000256" key="4">
    <source>
        <dbReference type="ARBA" id="ARBA00022475"/>
    </source>
</evidence>
<dbReference type="InterPro" id="IPR013655">
    <property type="entry name" value="PAS_fold_3"/>
</dbReference>
<dbReference type="SMART" id="SM00448">
    <property type="entry name" value="REC"/>
    <property type="match status" value="1"/>
</dbReference>
<dbReference type="InterPro" id="IPR035965">
    <property type="entry name" value="PAS-like_dom_sf"/>
</dbReference>
<dbReference type="SMART" id="SM00065">
    <property type="entry name" value="GAF"/>
    <property type="match status" value="1"/>
</dbReference>
<dbReference type="FunFam" id="3.30.565.10:FF:000023">
    <property type="entry name" value="PAS domain-containing sensor histidine kinase"/>
    <property type="match status" value="1"/>
</dbReference>
<evidence type="ECO:0000256" key="6">
    <source>
        <dbReference type="ARBA" id="ARBA00022679"/>
    </source>
</evidence>
<dbReference type="InterPro" id="IPR004358">
    <property type="entry name" value="Sig_transdc_His_kin-like_C"/>
</dbReference>
<evidence type="ECO:0000256" key="2">
    <source>
        <dbReference type="ARBA" id="ARBA00004236"/>
    </source>
</evidence>
<evidence type="ECO:0000256" key="11">
    <source>
        <dbReference type="ARBA" id="ARBA00023136"/>
    </source>
</evidence>
<keyword evidence="11" id="KW-0472">Membrane</keyword>
<dbReference type="InterPro" id="IPR003594">
    <property type="entry name" value="HATPase_dom"/>
</dbReference>
<evidence type="ECO:0000256" key="12">
    <source>
        <dbReference type="PROSITE-ProRule" id="PRU00169"/>
    </source>
</evidence>
<keyword evidence="5 12" id="KW-0597">Phosphoprotein</keyword>
<feature type="domain" description="Response regulatory" evidence="14">
    <location>
        <begin position="607"/>
        <end position="725"/>
    </location>
</feature>
<keyword evidence="7" id="KW-0547">Nucleotide-binding</keyword>
<evidence type="ECO:0000256" key="3">
    <source>
        <dbReference type="ARBA" id="ARBA00012438"/>
    </source>
</evidence>
<protein>
    <recommendedName>
        <fullName evidence="3">histidine kinase</fullName>
        <ecNumber evidence="3">2.7.13.3</ecNumber>
    </recommendedName>
</protein>
<feature type="domain" description="PAC" evidence="16">
    <location>
        <begin position="104"/>
        <end position="156"/>
    </location>
</feature>
<dbReference type="CDD" id="cd00130">
    <property type="entry name" value="PAS"/>
    <property type="match status" value="1"/>
</dbReference>
<keyword evidence="6" id="KW-0808">Transferase</keyword>
<dbReference type="PROSITE" id="PS50109">
    <property type="entry name" value="HIS_KIN"/>
    <property type="match status" value="1"/>
</dbReference>
<dbReference type="Gene3D" id="3.30.450.20">
    <property type="entry name" value="PAS domain"/>
    <property type="match status" value="1"/>
</dbReference>
<dbReference type="InterPro" id="IPR001610">
    <property type="entry name" value="PAC"/>
</dbReference>
<dbReference type="Gene3D" id="3.30.565.10">
    <property type="entry name" value="Histidine kinase-like ATPase, C-terminal domain"/>
    <property type="match status" value="1"/>
</dbReference>
<dbReference type="PRINTS" id="PR00344">
    <property type="entry name" value="BCTRLSENSOR"/>
</dbReference>
<dbReference type="Pfam" id="PF02518">
    <property type="entry name" value="HATPase_c"/>
    <property type="match status" value="1"/>
</dbReference>
<dbReference type="InterPro" id="IPR001789">
    <property type="entry name" value="Sig_transdc_resp-reg_receiver"/>
</dbReference>
<keyword evidence="18" id="KW-1185">Reference proteome</keyword>
<feature type="domain" description="PAS" evidence="15">
    <location>
        <begin position="31"/>
        <end position="101"/>
    </location>
</feature>
<dbReference type="InterPro" id="IPR005467">
    <property type="entry name" value="His_kinase_dom"/>
</dbReference>
<proteinExistence type="predicted"/>
<dbReference type="SUPFAM" id="SSF55785">
    <property type="entry name" value="PYP-like sensor domain (PAS domain)"/>
    <property type="match status" value="1"/>
</dbReference>
<dbReference type="CDD" id="cd00082">
    <property type="entry name" value="HisKA"/>
    <property type="match status" value="1"/>
</dbReference>
<dbReference type="InterPro" id="IPR000700">
    <property type="entry name" value="PAS-assoc_C"/>
</dbReference>
<evidence type="ECO:0000313" key="18">
    <source>
        <dbReference type="Proteomes" id="UP000481037"/>
    </source>
</evidence>
<evidence type="ECO:0000256" key="8">
    <source>
        <dbReference type="ARBA" id="ARBA00022777"/>
    </source>
</evidence>
<evidence type="ECO:0000256" key="9">
    <source>
        <dbReference type="ARBA" id="ARBA00022840"/>
    </source>
</evidence>
<evidence type="ECO:0000259" key="13">
    <source>
        <dbReference type="PROSITE" id="PS50109"/>
    </source>
</evidence>
<evidence type="ECO:0000259" key="14">
    <source>
        <dbReference type="PROSITE" id="PS50110"/>
    </source>
</evidence>
<dbReference type="SUPFAM" id="SSF47384">
    <property type="entry name" value="Homodimeric domain of signal transducing histidine kinase"/>
    <property type="match status" value="1"/>
</dbReference>
<organism evidence="17 18">
    <name type="scientific">Duganella alba</name>
    <dbReference type="NCBI Taxonomy" id="2666081"/>
    <lineage>
        <taxon>Bacteria</taxon>
        <taxon>Pseudomonadati</taxon>
        <taxon>Pseudomonadota</taxon>
        <taxon>Betaproteobacteria</taxon>
        <taxon>Burkholderiales</taxon>
        <taxon>Oxalobacteraceae</taxon>
        <taxon>Telluria group</taxon>
        <taxon>Duganella</taxon>
    </lineage>
</organism>
<dbReference type="PROSITE" id="PS50113">
    <property type="entry name" value="PAC"/>
    <property type="match status" value="1"/>
</dbReference>
<dbReference type="SMART" id="SM00387">
    <property type="entry name" value="HATPase_c"/>
    <property type="match status" value="1"/>
</dbReference>
<comment type="caution">
    <text evidence="17">The sequence shown here is derived from an EMBL/GenBank/DDBJ whole genome shotgun (WGS) entry which is preliminary data.</text>
</comment>
<dbReference type="CDD" id="cd16922">
    <property type="entry name" value="HATPase_EvgS-ArcB-TorS-like"/>
    <property type="match status" value="1"/>
</dbReference>
<dbReference type="EMBL" id="WKJM01000009">
    <property type="protein sequence ID" value="MRX08767.1"/>
    <property type="molecule type" value="Genomic_DNA"/>
</dbReference>
<dbReference type="InterPro" id="IPR011006">
    <property type="entry name" value="CheY-like_superfamily"/>
</dbReference>
<evidence type="ECO:0000259" key="16">
    <source>
        <dbReference type="PROSITE" id="PS50113"/>
    </source>
</evidence>
<dbReference type="Proteomes" id="UP000481037">
    <property type="component" value="Unassembled WGS sequence"/>
</dbReference>
<evidence type="ECO:0000256" key="1">
    <source>
        <dbReference type="ARBA" id="ARBA00000085"/>
    </source>
</evidence>
<keyword evidence="8" id="KW-0418">Kinase</keyword>
<evidence type="ECO:0000313" key="17">
    <source>
        <dbReference type="EMBL" id="MRX08767.1"/>
    </source>
</evidence>
<comment type="catalytic activity">
    <reaction evidence="1">
        <text>ATP + protein L-histidine = ADP + protein N-phospho-L-histidine.</text>
        <dbReference type="EC" id="2.7.13.3"/>
    </reaction>
</comment>
<dbReference type="SMART" id="SM00388">
    <property type="entry name" value="HisKA"/>
    <property type="match status" value="1"/>
</dbReference>
<dbReference type="Pfam" id="PF00512">
    <property type="entry name" value="HisKA"/>
    <property type="match status" value="1"/>
</dbReference>
<keyword evidence="4" id="KW-1003">Cell membrane</keyword>
<dbReference type="Gene3D" id="3.30.450.40">
    <property type="match status" value="1"/>
</dbReference>
<reference evidence="17 18" key="1">
    <citation type="submission" date="2019-11" db="EMBL/GenBank/DDBJ databases">
        <title>Novel species isolated from a subtropical stream in China.</title>
        <authorList>
            <person name="Lu H."/>
        </authorList>
    </citation>
    <scope>NUCLEOTIDE SEQUENCE [LARGE SCALE GENOMIC DNA]</scope>
    <source>
        <strain evidence="17 18">FT25W</strain>
    </source>
</reference>
<evidence type="ECO:0000256" key="7">
    <source>
        <dbReference type="ARBA" id="ARBA00022741"/>
    </source>
</evidence>
<dbReference type="InterPro" id="IPR003661">
    <property type="entry name" value="HisK_dim/P_dom"/>
</dbReference>
<dbReference type="GO" id="GO:0005524">
    <property type="term" value="F:ATP binding"/>
    <property type="evidence" value="ECO:0007669"/>
    <property type="project" value="UniProtKB-KW"/>
</dbReference>
<feature type="domain" description="Histidine kinase" evidence="13">
    <location>
        <begin position="364"/>
        <end position="582"/>
    </location>
</feature>
<dbReference type="GO" id="GO:0000155">
    <property type="term" value="F:phosphorelay sensor kinase activity"/>
    <property type="evidence" value="ECO:0007669"/>
    <property type="project" value="InterPro"/>
</dbReference>
<dbReference type="SUPFAM" id="SSF55781">
    <property type="entry name" value="GAF domain-like"/>
    <property type="match status" value="1"/>
</dbReference>
<dbReference type="AlphaFoldDB" id="A0A6L5QG70"/>
<sequence length="731" mass="79095">MIVPNTPTAMPSLASDAHEELLRAREALHQSQLELRALANSMPQLAWIAEQDGTMVWYNERWYDYTGTTPEQMAGDGWQRVYAPDCLEAMIAHWQQSRQSGEVFELEVPIRSASGEFRWFLTRANPVRSGDGSLLRWFGTSTDVDQVKRAQEALRDETAVLELLNRTGAALASQRDLRLLLQEVTDAATSISGARFGAFFYHTTNSAGEALVLHTLSSGAPDAFSQFGQPRATALFGPGMRGEGTVRCDDVLQDPRYGHNLPYAGVPPNHPPVRSYLAVPVALRTGAVIGCLMFGHPEPGIFNERTERIIGGIAAQAAVAIDNARLYEASQRAAEERKILLDSERQARAEAERTSQLKDEFLATLSHELRTPLTAILGWAQVLRRGSRDQADLHRGLQTIERNARAQAQLIEDLLDMSSIASGRVRLAMQPLAPAVVAAAAIESVRAAAEAKQIRIDKDFAAVPGMVAGDANRLQQILWNLLSNALKFTPRGGVVEVGVRRDGEHILISVRDSGIGIAAAFLGHVFERFRQADATTTREHGGLGLGLAIVKHLVEQHGGTIGVESEGEGRGACFTVRLPRLDNLLPADAVAAPETAHAAAHDLSGLQVLVVDDEDDARELIKRILNDCNADVLTAATATEALNLLQHARPDLMVSDLGMPEVDGYGLLDRIRALGPARGGDLPAIALTAFARSEDRIKALSSGFLAHIAKPVEPNELIAKVAAMGAAHRHA</sequence>